<protein>
    <submittedName>
        <fullName evidence="2">Phage-associated HNH homing endonuclease</fullName>
    </submittedName>
</protein>
<dbReference type="Gene3D" id="1.10.30.50">
    <property type="match status" value="1"/>
</dbReference>
<dbReference type="Pfam" id="PF01844">
    <property type="entry name" value="HNH"/>
    <property type="match status" value="1"/>
</dbReference>
<reference evidence="2 3" key="1">
    <citation type="submission" date="2015-03" db="EMBL/GenBank/DDBJ databases">
        <title>Genome Assembly of Staphylococcus cohnii subsp. cohnii strain G22B2.</title>
        <authorList>
            <person name="Nair G."/>
            <person name="Kaur G."/>
            <person name="Khatri I."/>
            <person name="Singh N.K."/>
            <person name="Sathyabama S."/>
            <person name="Maurya S.K."/>
            <person name="Subramanian S."/>
            <person name="Agrewala J.N."/>
            <person name="Mayilraj S."/>
        </authorList>
    </citation>
    <scope>NUCLEOTIDE SEQUENCE [LARGE SCALE GENOMIC DNA]</scope>
    <source>
        <strain evidence="2 3">G22B2</strain>
    </source>
</reference>
<proteinExistence type="predicted"/>
<comment type="caution">
    <text evidence="2">The sequence shown here is derived from an EMBL/GenBank/DDBJ whole genome shotgun (WGS) entry which is preliminary data.</text>
</comment>
<dbReference type="EMBL" id="LAKJ01000018">
    <property type="protein sequence ID" value="KKI63172.1"/>
    <property type="molecule type" value="Genomic_DNA"/>
</dbReference>
<sequence length="258" mass="29922">MGRILLDDKEEIASYYLSGRTYAAIAEIMGVSSTTVRRVLDEFGLYVVEERKMCVGCGEYFKPTRHGSRNQKYCSDHCRYLGNKGVRYVVKRIKKCRYCNATFVTKDDEKEFCSNLCKKKEKSFNEMIEKGPRSCLYCEKSFYSSAKHYCSDECKRKASRVKSEIRKSERLKRARSNGPFDADIDIYKLIERDGGRCYLCGDDVLFSYHYNDPKYPTVEHVIPITKGGTHSWDNVKVACRECNTRKSTTLIDDYLKGR</sequence>
<dbReference type="InterPro" id="IPR002711">
    <property type="entry name" value="HNH"/>
</dbReference>
<keyword evidence="2" id="KW-0255">Endonuclease</keyword>
<dbReference type="SMART" id="SM00507">
    <property type="entry name" value="HNHc"/>
    <property type="match status" value="1"/>
</dbReference>
<keyword evidence="2" id="KW-0540">Nuclease</keyword>
<dbReference type="PATRIC" id="fig|74704.6.peg.1057"/>
<dbReference type="Pfam" id="PF13518">
    <property type="entry name" value="HTH_28"/>
    <property type="match status" value="1"/>
</dbReference>
<dbReference type="PANTHER" id="PTHR33877">
    <property type="entry name" value="SLL1193 PROTEIN"/>
    <property type="match status" value="1"/>
</dbReference>
<dbReference type="InterPro" id="IPR052892">
    <property type="entry name" value="NA-targeting_endonuclease"/>
</dbReference>
<keyword evidence="2" id="KW-0378">Hydrolase</keyword>
<dbReference type="InterPro" id="IPR003615">
    <property type="entry name" value="HNH_nuc"/>
</dbReference>
<dbReference type="AlphaFoldDB" id="A0A0M2NT30"/>
<accession>A0A0M2NT30</accession>
<dbReference type="GO" id="GO:0003676">
    <property type="term" value="F:nucleic acid binding"/>
    <property type="evidence" value="ECO:0007669"/>
    <property type="project" value="InterPro"/>
</dbReference>
<dbReference type="Proteomes" id="UP000034455">
    <property type="component" value="Unassembled WGS sequence"/>
</dbReference>
<dbReference type="CDD" id="cd00085">
    <property type="entry name" value="HNHc"/>
    <property type="match status" value="1"/>
</dbReference>
<dbReference type="GO" id="GO:0008270">
    <property type="term" value="F:zinc ion binding"/>
    <property type="evidence" value="ECO:0007669"/>
    <property type="project" value="InterPro"/>
</dbReference>
<feature type="domain" description="HNH nuclease" evidence="1">
    <location>
        <begin position="185"/>
        <end position="244"/>
    </location>
</feature>
<organism evidence="2 3">
    <name type="scientific">Staphylococcus cohnii subsp. cohnii</name>
    <dbReference type="NCBI Taxonomy" id="74704"/>
    <lineage>
        <taxon>Bacteria</taxon>
        <taxon>Bacillati</taxon>
        <taxon>Bacillota</taxon>
        <taxon>Bacilli</taxon>
        <taxon>Bacillales</taxon>
        <taxon>Staphylococcaceae</taxon>
        <taxon>Staphylococcus</taxon>
        <taxon>Staphylococcus cohnii species complex</taxon>
    </lineage>
</organism>
<evidence type="ECO:0000313" key="3">
    <source>
        <dbReference type="Proteomes" id="UP000034455"/>
    </source>
</evidence>
<evidence type="ECO:0000313" key="2">
    <source>
        <dbReference type="EMBL" id="KKI63172.1"/>
    </source>
</evidence>
<evidence type="ECO:0000259" key="1">
    <source>
        <dbReference type="SMART" id="SM00507"/>
    </source>
</evidence>
<name>A0A0M2NT30_STACC</name>
<gene>
    <name evidence="2" type="ORF">UF66_1028</name>
</gene>
<dbReference type="PANTHER" id="PTHR33877:SF2">
    <property type="entry name" value="OS07G0170200 PROTEIN"/>
    <property type="match status" value="1"/>
</dbReference>
<dbReference type="GO" id="GO:0004519">
    <property type="term" value="F:endonuclease activity"/>
    <property type="evidence" value="ECO:0007669"/>
    <property type="project" value="UniProtKB-KW"/>
</dbReference>
<dbReference type="InterPro" id="IPR055247">
    <property type="entry name" value="InsJ-like_HTH"/>
</dbReference>
<dbReference type="RefSeq" id="WP_052725215.1">
    <property type="nucleotide sequence ID" value="NZ_LAKJ01000018.1"/>
</dbReference>